<reference evidence="2 3" key="1">
    <citation type="submission" date="2019-03" db="EMBL/GenBank/DDBJ databases">
        <title>Genomic Encyclopedia of Type Strains, Phase IV (KMG-IV): sequencing the most valuable type-strain genomes for metagenomic binning, comparative biology and taxonomic classification.</title>
        <authorList>
            <person name="Goeker M."/>
        </authorList>
    </citation>
    <scope>NUCLEOTIDE SEQUENCE [LARGE SCALE GENOMIC DNA]</scope>
    <source>
        <strain evidence="2 3">DSM 18577</strain>
    </source>
</reference>
<keyword evidence="3" id="KW-1185">Reference proteome</keyword>
<dbReference type="OrthoDB" id="3296574at2"/>
<protein>
    <submittedName>
        <fullName evidence="2">Anti-anti-sigma regulatory factor</fullName>
    </submittedName>
</protein>
<dbReference type="EMBL" id="SMGD01000012">
    <property type="protein sequence ID" value="TCK58127.1"/>
    <property type="molecule type" value="Genomic_DNA"/>
</dbReference>
<dbReference type="InterPro" id="IPR052746">
    <property type="entry name" value="MlaB_ABC_Transporter"/>
</dbReference>
<dbReference type="Gene3D" id="3.30.750.24">
    <property type="entry name" value="STAS domain"/>
    <property type="match status" value="1"/>
</dbReference>
<organism evidence="2 3">
    <name type="scientific">Celerinatantimonas diazotrophica</name>
    <dbReference type="NCBI Taxonomy" id="412034"/>
    <lineage>
        <taxon>Bacteria</taxon>
        <taxon>Pseudomonadati</taxon>
        <taxon>Pseudomonadota</taxon>
        <taxon>Gammaproteobacteria</taxon>
        <taxon>Celerinatantimonadaceae</taxon>
        <taxon>Celerinatantimonas</taxon>
    </lineage>
</organism>
<evidence type="ECO:0000313" key="2">
    <source>
        <dbReference type="EMBL" id="TCK58127.1"/>
    </source>
</evidence>
<gene>
    <name evidence="2" type="ORF">EV690_1835</name>
</gene>
<dbReference type="RefSeq" id="WP_131912637.1">
    <property type="nucleotide sequence ID" value="NZ_OU594967.1"/>
</dbReference>
<dbReference type="AlphaFoldDB" id="A0A4R1K2Q6"/>
<evidence type="ECO:0000259" key="1">
    <source>
        <dbReference type="Pfam" id="PF13466"/>
    </source>
</evidence>
<dbReference type="SUPFAM" id="SSF52091">
    <property type="entry name" value="SpoIIaa-like"/>
    <property type="match status" value="1"/>
</dbReference>
<dbReference type="PANTHER" id="PTHR35849">
    <property type="entry name" value="BLR2341 PROTEIN"/>
    <property type="match status" value="1"/>
</dbReference>
<dbReference type="PANTHER" id="PTHR35849:SF2">
    <property type="entry name" value="BLR2341 PROTEIN"/>
    <property type="match status" value="1"/>
</dbReference>
<proteinExistence type="predicted"/>
<feature type="domain" description="MlaB-like STAS" evidence="1">
    <location>
        <begin position="10"/>
        <end position="86"/>
    </location>
</feature>
<dbReference type="InterPro" id="IPR036513">
    <property type="entry name" value="STAS_dom_sf"/>
</dbReference>
<evidence type="ECO:0000313" key="3">
    <source>
        <dbReference type="Proteomes" id="UP000295565"/>
    </source>
</evidence>
<sequence length="98" mass="10910">MSESVVISQLPESLTIYEVQELASQWLDPEQWHTNWQLDASQTCEIDSCGIQLLLFLQRGLSQQGHTLQVTGADESLTQAIALIDADFFAKSKGDVNE</sequence>
<dbReference type="Pfam" id="PF13466">
    <property type="entry name" value="STAS_2"/>
    <property type="match status" value="1"/>
</dbReference>
<accession>A0A4R1K2Q6</accession>
<name>A0A4R1K2Q6_9GAMM</name>
<dbReference type="InterPro" id="IPR058548">
    <property type="entry name" value="MlaB-like_STAS"/>
</dbReference>
<dbReference type="Proteomes" id="UP000295565">
    <property type="component" value="Unassembled WGS sequence"/>
</dbReference>
<comment type="caution">
    <text evidence="2">The sequence shown here is derived from an EMBL/GenBank/DDBJ whole genome shotgun (WGS) entry which is preliminary data.</text>
</comment>